<dbReference type="PANTHER" id="PTHR31157:SF1">
    <property type="entry name" value="SCP DOMAIN-CONTAINING PROTEIN"/>
    <property type="match status" value="1"/>
</dbReference>
<protein>
    <recommendedName>
        <fullName evidence="2">SCP domain-containing protein</fullName>
    </recommendedName>
</protein>
<keyword evidence="1" id="KW-0732">Signal</keyword>
<keyword evidence="4" id="KW-1185">Reference proteome</keyword>
<comment type="caution">
    <text evidence="3">The sequence shown here is derived from an EMBL/GenBank/DDBJ whole genome shotgun (WGS) entry which is preliminary data.</text>
</comment>
<feature type="chain" id="PRO_5045902729" description="SCP domain-containing protein" evidence="1">
    <location>
        <begin position="30"/>
        <end position="222"/>
    </location>
</feature>
<dbReference type="InterPro" id="IPR035940">
    <property type="entry name" value="CAP_sf"/>
</dbReference>
<feature type="domain" description="SCP" evidence="2">
    <location>
        <begin position="81"/>
        <end position="216"/>
    </location>
</feature>
<reference evidence="3 4" key="1">
    <citation type="journal article" date="2019" name="Int. J. Syst. Evol. Microbiol.">
        <title>The Global Catalogue of Microorganisms (GCM) 10K type strain sequencing project: providing services to taxonomists for standard genome sequencing and annotation.</title>
        <authorList>
            <consortium name="The Broad Institute Genomics Platform"/>
            <consortium name="The Broad Institute Genome Sequencing Center for Infectious Disease"/>
            <person name="Wu L."/>
            <person name="Ma J."/>
        </authorList>
    </citation>
    <scope>NUCLEOTIDE SEQUENCE [LARGE SCALE GENOMIC DNA]</scope>
    <source>
        <strain evidence="3 4">JCM 8201</strain>
    </source>
</reference>
<proteinExistence type="predicted"/>
<evidence type="ECO:0000313" key="3">
    <source>
        <dbReference type="EMBL" id="GAA2738387.1"/>
    </source>
</evidence>
<dbReference type="PANTHER" id="PTHR31157">
    <property type="entry name" value="SCP DOMAIN-CONTAINING PROTEIN"/>
    <property type="match status" value="1"/>
</dbReference>
<evidence type="ECO:0000313" key="4">
    <source>
        <dbReference type="Proteomes" id="UP001501842"/>
    </source>
</evidence>
<gene>
    <name evidence="3" type="ORF">GCM10010439_72250</name>
</gene>
<evidence type="ECO:0000259" key="2">
    <source>
        <dbReference type="Pfam" id="PF00188"/>
    </source>
</evidence>
<evidence type="ECO:0000256" key="1">
    <source>
        <dbReference type="SAM" id="SignalP"/>
    </source>
</evidence>
<dbReference type="Pfam" id="PF00188">
    <property type="entry name" value="CAP"/>
    <property type="match status" value="1"/>
</dbReference>
<sequence>MRHSRRLGKTAIATTGVVLSGLVATEASARSAPSTTTASAAQSCANSGLVHRPRSAFPNTAAGTAAYNIQLSSIRNAVFCLVNHERTTRNLKALTFNQRLYNAAQGHVQAAVTLKWWGPGRDPHVNPQTRKNTGDRVRDTGYLTGCRSFNYGENTYTGWGNAKVTPRAAVTWWMNSSGHRATILNRVFKETGVAVAPGSADRAAGSTTPAMTFVQVFGNCVR</sequence>
<accession>A0ABN3UU67</accession>
<dbReference type="SUPFAM" id="SSF55797">
    <property type="entry name" value="PR-1-like"/>
    <property type="match status" value="1"/>
</dbReference>
<feature type="signal peptide" evidence="1">
    <location>
        <begin position="1"/>
        <end position="29"/>
    </location>
</feature>
<dbReference type="RefSeq" id="WP_344457988.1">
    <property type="nucleotide sequence ID" value="NZ_BAAATZ010000037.1"/>
</dbReference>
<dbReference type="CDD" id="cd05379">
    <property type="entry name" value="CAP_bacterial"/>
    <property type="match status" value="1"/>
</dbReference>
<dbReference type="Proteomes" id="UP001501842">
    <property type="component" value="Unassembled WGS sequence"/>
</dbReference>
<dbReference type="Gene3D" id="3.40.33.10">
    <property type="entry name" value="CAP"/>
    <property type="match status" value="1"/>
</dbReference>
<dbReference type="InterPro" id="IPR014044">
    <property type="entry name" value="CAP_dom"/>
</dbReference>
<organism evidence="3 4">
    <name type="scientific">Actinocorallia aurantiaca</name>
    <dbReference type="NCBI Taxonomy" id="46204"/>
    <lineage>
        <taxon>Bacteria</taxon>
        <taxon>Bacillati</taxon>
        <taxon>Actinomycetota</taxon>
        <taxon>Actinomycetes</taxon>
        <taxon>Streptosporangiales</taxon>
        <taxon>Thermomonosporaceae</taxon>
        <taxon>Actinocorallia</taxon>
    </lineage>
</organism>
<name>A0ABN3UU67_9ACTN</name>
<dbReference type="EMBL" id="BAAATZ010000037">
    <property type="protein sequence ID" value="GAA2738387.1"/>
    <property type="molecule type" value="Genomic_DNA"/>
</dbReference>